<feature type="transmembrane region" description="Helical" evidence="6">
    <location>
        <begin position="534"/>
        <end position="559"/>
    </location>
</feature>
<dbReference type="FunFam" id="3.80.10.10:FF:000770">
    <property type="entry name" value="Uncharacterized protein"/>
    <property type="match status" value="1"/>
</dbReference>
<name>A0A556TR52_BAGYA</name>
<dbReference type="InterPro" id="IPR001611">
    <property type="entry name" value="Leu-rich_rpt"/>
</dbReference>
<keyword evidence="2" id="KW-0732">Signal</keyword>
<dbReference type="SMART" id="SM00369">
    <property type="entry name" value="LRR_TYP"/>
    <property type="match status" value="12"/>
</dbReference>
<evidence type="ECO:0000256" key="5">
    <source>
        <dbReference type="SAM" id="MobiDB-lite"/>
    </source>
</evidence>
<dbReference type="InterPro" id="IPR000483">
    <property type="entry name" value="Cys-rich_flank_reg_C"/>
</dbReference>
<dbReference type="AlphaFoldDB" id="A0A556TR52"/>
<evidence type="ECO:0000256" key="4">
    <source>
        <dbReference type="ARBA" id="ARBA00023180"/>
    </source>
</evidence>
<keyword evidence="3" id="KW-0677">Repeat</keyword>
<dbReference type="SMART" id="SM00364">
    <property type="entry name" value="LRR_BAC"/>
    <property type="match status" value="5"/>
</dbReference>
<accession>A0A556TR52</accession>
<proteinExistence type="predicted"/>
<dbReference type="Proteomes" id="UP000319801">
    <property type="component" value="Unassembled WGS sequence"/>
</dbReference>
<dbReference type="Pfam" id="PF13855">
    <property type="entry name" value="LRR_8"/>
    <property type="match status" value="4"/>
</dbReference>
<dbReference type="PANTHER" id="PTHR24366:SF96">
    <property type="entry name" value="LEUCINE RICH REPEAT CONTAINING 53"/>
    <property type="match status" value="1"/>
</dbReference>
<keyword evidence="6" id="KW-0812">Transmembrane</keyword>
<keyword evidence="6" id="KW-0472">Membrane</keyword>
<dbReference type="PROSITE" id="PS51450">
    <property type="entry name" value="LRR"/>
    <property type="match status" value="3"/>
</dbReference>
<reference evidence="8 9" key="1">
    <citation type="journal article" date="2019" name="Genome Biol. Evol.">
        <title>Whole-Genome Sequencing of the Giant Devil Catfish, Bagarius yarrelli.</title>
        <authorList>
            <person name="Jiang W."/>
            <person name="Lv Y."/>
            <person name="Cheng L."/>
            <person name="Yang K."/>
            <person name="Chao B."/>
            <person name="Wang X."/>
            <person name="Li Y."/>
            <person name="Pan X."/>
            <person name="You X."/>
            <person name="Zhang Y."/>
            <person name="Yang J."/>
            <person name="Li J."/>
            <person name="Zhang X."/>
            <person name="Liu S."/>
            <person name="Sun C."/>
            <person name="Yang J."/>
            <person name="Shi Q."/>
        </authorList>
    </citation>
    <scope>NUCLEOTIDE SEQUENCE [LARGE SCALE GENOMIC DNA]</scope>
    <source>
        <strain evidence="8">JWS20170419001</strain>
        <tissue evidence="8">Muscle</tissue>
    </source>
</reference>
<dbReference type="PANTHER" id="PTHR24366">
    <property type="entry name" value="IG(IMMUNOGLOBULIN) AND LRR(LEUCINE RICH REPEAT) DOMAINS"/>
    <property type="match status" value="1"/>
</dbReference>
<dbReference type="Gene3D" id="3.80.10.10">
    <property type="entry name" value="Ribonuclease Inhibitor"/>
    <property type="match status" value="2"/>
</dbReference>
<comment type="caution">
    <text evidence="8">The sequence shown here is derived from an EMBL/GenBank/DDBJ whole genome shotgun (WGS) entry which is preliminary data.</text>
</comment>
<dbReference type="SMART" id="SM00082">
    <property type="entry name" value="LRRCT"/>
    <property type="match status" value="1"/>
</dbReference>
<dbReference type="InterPro" id="IPR032675">
    <property type="entry name" value="LRR_dom_sf"/>
</dbReference>
<feature type="region of interest" description="Disordered" evidence="5">
    <location>
        <begin position="502"/>
        <end position="525"/>
    </location>
</feature>
<evidence type="ECO:0000259" key="7">
    <source>
        <dbReference type="SMART" id="SM00082"/>
    </source>
</evidence>
<evidence type="ECO:0000256" key="6">
    <source>
        <dbReference type="SAM" id="Phobius"/>
    </source>
</evidence>
<dbReference type="EMBL" id="VCAZ01000012">
    <property type="protein sequence ID" value="TSK42084.1"/>
    <property type="molecule type" value="Genomic_DNA"/>
</dbReference>
<protein>
    <submittedName>
        <fullName evidence="8">Leucine-rich repeat-containing protein 15</fullName>
    </submittedName>
</protein>
<dbReference type="OrthoDB" id="2015831at2759"/>
<sequence length="572" mass="64860">MLHLQSHVRKLGGEIFRLSHLEIMWVDLREGFKEPGTDEPDVRDSMDLGQYIIFCICAVNAVVWGCPPQCQCKNSKISCSGYGIKDFPTPIPTNTSILSIYYTNLTSLKPADFESFSETLTELGIGTSKIREVHPQTFNKTLHLISLVLQETELFSLPEHLFAHLQALKSLNLRKNMLTSIPEKIFQGLINLEKLVLQDNNIRTLYPETFHGLHKLKLLSLKQNKLEVISGNVFEHLVNLESLHLQNNVLNHLPAELFNHTPKLQKLYLSNNKIEHLPDGIFLNLPNLQQISLYDNQLQTLSPNTFGPMPLLQELWLYNNHLTRLDKNIFSNLSHIKLLVVSKNQISNISPGAFNGLNELKEISLQSNHLTSLEEDVFRGLPNLVSISLRNNLLHHLPGKLLEGLTFLQQLEIQNNSLDHLSEEFLHSLANASNVVLAENPWRCDHDIVPLRDWLLKNQEKVNSSSSLKCVTPAWLMNMSIINLKNHHLQTSTEANLSKSTRIAPTALPNDRTTRSSANTISVSEKEDHTHGQWNLHAIIIAAVCTVVLVTIGICVVCWRRNKRRGSQNIEH</sequence>
<keyword evidence="6" id="KW-1133">Transmembrane helix</keyword>
<evidence type="ECO:0000313" key="8">
    <source>
        <dbReference type="EMBL" id="TSK42084.1"/>
    </source>
</evidence>
<dbReference type="InterPro" id="IPR003591">
    <property type="entry name" value="Leu-rich_rpt_typical-subtyp"/>
</dbReference>
<feature type="domain" description="LRRCT" evidence="7">
    <location>
        <begin position="440"/>
        <end position="493"/>
    </location>
</feature>
<evidence type="ECO:0000256" key="3">
    <source>
        <dbReference type="ARBA" id="ARBA00022737"/>
    </source>
</evidence>
<dbReference type="SMART" id="SM00365">
    <property type="entry name" value="LRR_SD22"/>
    <property type="match status" value="6"/>
</dbReference>
<evidence type="ECO:0000313" key="9">
    <source>
        <dbReference type="Proteomes" id="UP000319801"/>
    </source>
</evidence>
<keyword evidence="4" id="KW-0325">Glycoprotein</keyword>
<organism evidence="8 9">
    <name type="scientific">Bagarius yarrelli</name>
    <name type="common">Goonch</name>
    <name type="synonym">Bagrus yarrelli</name>
    <dbReference type="NCBI Taxonomy" id="175774"/>
    <lineage>
        <taxon>Eukaryota</taxon>
        <taxon>Metazoa</taxon>
        <taxon>Chordata</taxon>
        <taxon>Craniata</taxon>
        <taxon>Vertebrata</taxon>
        <taxon>Euteleostomi</taxon>
        <taxon>Actinopterygii</taxon>
        <taxon>Neopterygii</taxon>
        <taxon>Teleostei</taxon>
        <taxon>Ostariophysi</taxon>
        <taxon>Siluriformes</taxon>
        <taxon>Sisoridae</taxon>
        <taxon>Sisorinae</taxon>
        <taxon>Bagarius</taxon>
    </lineage>
</organism>
<evidence type="ECO:0000256" key="1">
    <source>
        <dbReference type="ARBA" id="ARBA00022614"/>
    </source>
</evidence>
<keyword evidence="1" id="KW-0433">Leucine-rich repeat</keyword>
<dbReference type="FunFam" id="3.80.10.10:FF:001162">
    <property type="entry name" value="Leucine rich repeat containing 15"/>
    <property type="match status" value="1"/>
</dbReference>
<evidence type="ECO:0000256" key="2">
    <source>
        <dbReference type="ARBA" id="ARBA00022729"/>
    </source>
</evidence>
<dbReference type="SUPFAM" id="SSF52058">
    <property type="entry name" value="L domain-like"/>
    <property type="match status" value="1"/>
</dbReference>
<gene>
    <name evidence="8" type="ORF">Baya_4552</name>
</gene>
<keyword evidence="9" id="KW-1185">Reference proteome</keyword>